<accession>A0A1F8H2D5</accession>
<dbReference type="Pfam" id="PF01370">
    <property type="entry name" value="Epimerase"/>
    <property type="match status" value="1"/>
</dbReference>
<dbReference type="Gene3D" id="3.40.50.720">
    <property type="entry name" value="NAD(P)-binding Rossmann-like Domain"/>
    <property type="match status" value="1"/>
</dbReference>
<evidence type="ECO:0000256" key="1">
    <source>
        <dbReference type="ARBA" id="ARBA00007637"/>
    </source>
</evidence>
<evidence type="ECO:0000313" key="3">
    <source>
        <dbReference type="EMBL" id="OGN31066.1"/>
    </source>
</evidence>
<dbReference type="SUPFAM" id="SSF51735">
    <property type="entry name" value="NAD(P)-binding Rossmann-fold domains"/>
    <property type="match status" value="1"/>
</dbReference>
<dbReference type="InterPro" id="IPR036291">
    <property type="entry name" value="NAD(P)-bd_dom_sf"/>
</dbReference>
<comment type="caution">
    <text evidence="3">The sequence shown here is derived from an EMBL/GenBank/DDBJ whole genome shotgun (WGS) entry which is preliminary data.</text>
</comment>
<comment type="similarity">
    <text evidence="1">Belongs to the NAD(P)-dependent epimerase/dehydratase family.</text>
</comment>
<sequence length="312" mass="34750">MSNKVLVTGASGFIGANLVRALLAREDEVHILTRPESSHWRLTQIKEKLNFHNCQISDEPTVLKVVENVQPEQVFHLAHYGGNAGEDDSGLINKIIIEGTRVLFNVCAKVNSIRSIVNAGSSSEYGAKQSEMEERMLIEPNTSYGCAKAWATLYGQHLSREKNIPITTLRFFTPFGPWESPPRFIPSIILACLRGAAPQITNPLLVRDFTFIDDVVKACILTADNPYPGEIINISFGCQMTFRKAAEIILKHTGAKVSVETGGIGRSFDQTNAIWQADISKAKNLLGWKPEFSQEEGIIKTIKWFNENQNLY</sequence>
<dbReference type="Proteomes" id="UP000177111">
    <property type="component" value="Unassembled WGS sequence"/>
</dbReference>
<dbReference type="PANTHER" id="PTHR43000">
    <property type="entry name" value="DTDP-D-GLUCOSE 4,6-DEHYDRATASE-RELATED"/>
    <property type="match status" value="1"/>
</dbReference>
<gene>
    <name evidence="3" type="ORF">A3I96_02090</name>
</gene>
<name>A0A1F8H2D5_9BACT</name>
<dbReference type="InterPro" id="IPR001509">
    <property type="entry name" value="Epimerase_deHydtase"/>
</dbReference>
<protein>
    <recommendedName>
        <fullName evidence="2">NAD-dependent epimerase/dehydratase domain-containing protein</fullName>
    </recommendedName>
</protein>
<proteinExistence type="inferred from homology"/>
<dbReference type="AlphaFoldDB" id="A0A1F8H2D5"/>
<dbReference type="EMBL" id="MGKT01000006">
    <property type="protein sequence ID" value="OGN31066.1"/>
    <property type="molecule type" value="Genomic_DNA"/>
</dbReference>
<organism evidence="3 4">
    <name type="scientific">Candidatus Yanofskybacteria bacterium RIFCSPLOWO2_02_FULL_44_18</name>
    <dbReference type="NCBI Taxonomy" id="1802705"/>
    <lineage>
        <taxon>Bacteria</taxon>
        <taxon>Candidatus Yanofskyibacteriota</taxon>
    </lineage>
</organism>
<reference evidence="3 4" key="1">
    <citation type="journal article" date="2016" name="Nat. Commun.">
        <title>Thousands of microbial genomes shed light on interconnected biogeochemical processes in an aquifer system.</title>
        <authorList>
            <person name="Anantharaman K."/>
            <person name="Brown C.T."/>
            <person name="Hug L.A."/>
            <person name="Sharon I."/>
            <person name="Castelle C.J."/>
            <person name="Probst A.J."/>
            <person name="Thomas B.C."/>
            <person name="Singh A."/>
            <person name="Wilkins M.J."/>
            <person name="Karaoz U."/>
            <person name="Brodie E.L."/>
            <person name="Williams K.H."/>
            <person name="Hubbard S.S."/>
            <person name="Banfield J.F."/>
        </authorList>
    </citation>
    <scope>NUCLEOTIDE SEQUENCE [LARGE SCALE GENOMIC DNA]</scope>
</reference>
<feature type="domain" description="NAD-dependent epimerase/dehydratase" evidence="2">
    <location>
        <begin position="5"/>
        <end position="234"/>
    </location>
</feature>
<evidence type="ECO:0000313" key="4">
    <source>
        <dbReference type="Proteomes" id="UP000177111"/>
    </source>
</evidence>
<evidence type="ECO:0000259" key="2">
    <source>
        <dbReference type="Pfam" id="PF01370"/>
    </source>
</evidence>